<feature type="region of interest" description="Disordered" evidence="1">
    <location>
        <begin position="1"/>
        <end position="28"/>
    </location>
</feature>
<evidence type="ECO:0000256" key="1">
    <source>
        <dbReference type="SAM" id="MobiDB-lite"/>
    </source>
</evidence>
<dbReference type="EMBL" id="AMZH03008208">
    <property type="protein sequence ID" value="RRT59444.1"/>
    <property type="molecule type" value="Genomic_DNA"/>
</dbReference>
<gene>
    <name evidence="2" type="ORF">B296_00033135</name>
</gene>
<dbReference type="Proteomes" id="UP000287651">
    <property type="component" value="Unassembled WGS sequence"/>
</dbReference>
<evidence type="ECO:0000313" key="2">
    <source>
        <dbReference type="EMBL" id="RRT59444.1"/>
    </source>
</evidence>
<sequence length="84" mass="8780">MEAKDSSAATGTAAASLGSKDGVTGDEGHLADAEGLAKEAAFLFQGRRFQECVDVLNQLVQKKRDDPKVCGISLLDCLIVGLDL</sequence>
<accession>A0A426Z641</accession>
<comment type="caution">
    <text evidence="2">The sequence shown here is derived from an EMBL/GenBank/DDBJ whole genome shotgun (WGS) entry which is preliminary data.</text>
</comment>
<evidence type="ECO:0000313" key="3">
    <source>
        <dbReference type="Proteomes" id="UP000287651"/>
    </source>
</evidence>
<proteinExistence type="predicted"/>
<organism evidence="2 3">
    <name type="scientific">Ensete ventricosum</name>
    <name type="common">Abyssinian banana</name>
    <name type="synonym">Musa ensete</name>
    <dbReference type="NCBI Taxonomy" id="4639"/>
    <lineage>
        <taxon>Eukaryota</taxon>
        <taxon>Viridiplantae</taxon>
        <taxon>Streptophyta</taxon>
        <taxon>Embryophyta</taxon>
        <taxon>Tracheophyta</taxon>
        <taxon>Spermatophyta</taxon>
        <taxon>Magnoliopsida</taxon>
        <taxon>Liliopsida</taxon>
        <taxon>Zingiberales</taxon>
        <taxon>Musaceae</taxon>
        <taxon>Ensete</taxon>
    </lineage>
</organism>
<name>A0A426Z641_ENSVE</name>
<dbReference type="AlphaFoldDB" id="A0A426Z641"/>
<reference evidence="2 3" key="1">
    <citation type="journal article" date="2014" name="Agronomy (Basel)">
        <title>A Draft Genome Sequence for Ensete ventricosum, the Drought-Tolerant Tree Against Hunger.</title>
        <authorList>
            <person name="Harrison J."/>
            <person name="Moore K.A."/>
            <person name="Paszkiewicz K."/>
            <person name="Jones T."/>
            <person name="Grant M."/>
            <person name="Ambacheew D."/>
            <person name="Muzemil S."/>
            <person name="Studholme D.J."/>
        </authorList>
    </citation>
    <scope>NUCLEOTIDE SEQUENCE [LARGE SCALE GENOMIC DNA]</scope>
</reference>
<feature type="compositionally biased region" description="Low complexity" evidence="1">
    <location>
        <begin position="1"/>
        <end position="19"/>
    </location>
</feature>
<protein>
    <submittedName>
        <fullName evidence="2">Uncharacterized protein</fullName>
    </submittedName>
</protein>